<dbReference type="GO" id="GO:0003700">
    <property type="term" value="F:DNA-binding transcription factor activity"/>
    <property type="evidence" value="ECO:0007669"/>
    <property type="project" value="InterPro"/>
</dbReference>
<feature type="region of interest" description="Disordered" evidence="2">
    <location>
        <begin position="547"/>
        <end position="584"/>
    </location>
</feature>
<dbReference type="PROSITE" id="PS50966">
    <property type="entry name" value="ZF_SWIM"/>
    <property type="match status" value="1"/>
</dbReference>
<dbReference type="GO" id="GO:0008270">
    <property type="term" value="F:zinc ion binding"/>
    <property type="evidence" value="ECO:0007669"/>
    <property type="project" value="UniProtKB-KW"/>
</dbReference>
<dbReference type="PANTHER" id="PTHR47456:SF4">
    <property type="entry name" value="SWIM-TYPE DOMAIN-CONTAINING PROTEIN"/>
    <property type="match status" value="1"/>
</dbReference>
<reference evidence="5" key="1">
    <citation type="submission" date="2025-08" db="UniProtKB">
        <authorList>
            <consortium name="RefSeq"/>
        </authorList>
    </citation>
    <scope>IDENTIFICATION</scope>
    <source>
        <tissue evidence="5">Gonad</tissue>
    </source>
</reference>
<dbReference type="SUPFAM" id="SSF54001">
    <property type="entry name" value="Cysteine proteinases"/>
    <property type="match status" value="1"/>
</dbReference>
<dbReference type="Proteomes" id="UP000515135">
    <property type="component" value="Unplaced"/>
</dbReference>
<dbReference type="Pfam" id="PF15299">
    <property type="entry name" value="ALS2CR8"/>
    <property type="match status" value="1"/>
</dbReference>
<dbReference type="KEGG" id="bbel:109481516"/>
<keyword evidence="1" id="KW-0863">Zinc-finger</keyword>
<keyword evidence="1" id="KW-0479">Metal-binding</keyword>
<protein>
    <submittedName>
        <fullName evidence="5">Uncharacterized protein LOC109481516</fullName>
    </submittedName>
</protein>
<evidence type="ECO:0000256" key="2">
    <source>
        <dbReference type="SAM" id="MobiDB-lite"/>
    </source>
</evidence>
<accession>A0A6P4ZEE3</accession>
<dbReference type="PANTHER" id="PTHR47456">
    <property type="entry name" value="PHD-TYPE DOMAIN-CONTAINING PROTEIN"/>
    <property type="match status" value="1"/>
</dbReference>
<dbReference type="Pfam" id="PF21056">
    <property type="entry name" value="ZSWIM1-3_RNaseH-like"/>
    <property type="match status" value="1"/>
</dbReference>
<evidence type="ECO:0000313" key="4">
    <source>
        <dbReference type="Proteomes" id="UP000515135"/>
    </source>
</evidence>
<feature type="domain" description="SWIM-type" evidence="3">
    <location>
        <begin position="383"/>
        <end position="429"/>
    </location>
</feature>
<dbReference type="AlphaFoldDB" id="A0A6P4ZEE3"/>
<dbReference type="RefSeq" id="XP_019639650.1">
    <property type="nucleotide sequence ID" value="XM_019784091.1"/>
</dbReference>
<dbReference type="GeneID" id="109481516"/>
<gene>
    <name evidence="5" type="primary">LOC109481516</name>
</gene>
<evidence type="ECO:0000256" key="1">
    <source>
        <dbReference type="PROSITE-ProRule" id="PRU00325"/>
    </source>
</evidence>
<proteinExistence type="predicted"/>
<dbReference type="InterPro" id="IPR029309">
    <property type="entry name" value="CaRF"/>
</dbReference>
<organism evidence="4 5">
    <name type="scientific">Branchiostoma belcheri</name>
    <name type="common">Amphioxus</name>
    <dbReference type="NCBI Taxonomy" id="7741"/>
    <lineage>
        <taxon>Eukaryota</taxon>
        <taxon>Metazoa</taxon>
        <taxon>Chordata</taxon>
        <taxon>Cephalochordata</taxon>
        <taxon>Leptocardii</taxon>
        <taxon>Amphioxiformes</taxon>
        <taxon>Branchiostomatidae</taxon>
        <taxon>Branchiostoma</taxon>
    </lineage>
</organism>
<dbReference type="Pfam" id="PF04434">
    <property type="entry name" value="SWIM"/>
    <property type="match status" value="1"/>
</dbReference>
<keyword evidence="4" id="KW-1185">Reference proteome</keyword>
<dbReference type="Gene3D" id="3.40.395.10">
    <property type="entry name" value="Adenoviral Proteinase, Chain A"/>
    <property type="match status" value="1"/>
</dbReference>
<keyword evidence="1" id="KW-0862">Zinc</keyword>
<name>A0A6P4ZEE3_BRABE</name>
<evidence type="ECO:0000259" key="3">
    <source>
        <dbReference type="PROSITE" id="PS50966"/>
    </source>
</evidence>
<dbReference type="InterPro" id="IPR048324">
    <property type="entry name" value="ZSWIM1-3_RNaseH-like"/>
</dbReference>
<dbReference type="InterPro" id="IPR038765">
    <property type="entry name" value="Papain-like_cys_pep_sf"/>
</dbReference>
<sequence>MQMSLFNFQITDNTKSKKREASKALKAEIAANPGTVESQVQFHTVFPSLEEHKNHPVVGPVAELREGIDPRVEQLIVNLTLAGARKLSEIRRHLVMYVEQDLFRDETPPPQTRRRYHPTDQDIRNIMTKAKESMRESNNDLGANVQILASRWEADSSLKFRPSAETTQLLFCYQTGWQKRLMHIYGQQMCLLDATYRTCRYSVPLFFLCVRANVSYVVVGLFIVQEESIAAIKEALHVFKDFNPNWHPSHFMVDFSSAEIAALEEEFQESKVLLCDFHREKAWVQWCRKRENGVADVQDALLKLLRGYVLSTLTFKKLCSSFLSSRYTQLNVRSSSLFSEYDAHVPKFLWDRPRGVVSHIRSRLQGALLYQEKDVTAVSSGTFNVKSESKPTTHQSFGTCDIMPSCTCKDWMRHKLPCKHMCAVFHHVPGCGWHSLARCYKDNPIFSLDEECLAQTRTEYSEGNSSESITVPMDVPLSCGLPELPCDEELCSASLPPRKRQNKTKLRRECASILREVTDLTYHLQDETYLEHLKEQLTNIKDDMRQHVPHDDTLPLTLTPKKRKAESGHETELDPGQSGTLPIKRVPQKHPFTKRVGHHAETMRANFRVSLNLETVTDKEDVSVCMAEVPITLSDEDEKVDNICPEDGEKKANTGFEHFGKTMLNEGDKNILQTGQWLTDRHINCAQQLLKNEYPFIEGFNDTITLAHDQAPVPASAECIQAHHVEGHWVLSTSVGGNITVYDSLRPSMKHSLRQQLVGLYRRYASGENCVIPVTVICAQTQRGGNDCGLFAVANAVALAEGISPVDISFKQSSMRLHLEECFATGRVEMFPHEKARQTNTQKTTYQLSTFCKCLEYISLDHP</sequence>
<dbReference type="InterPro" id="IPR007527">
    <property type="entry name" value="Znf_SWIM"/>
</dbReference>
<dbReference type="OrthoDB" id="5984937at2759"/>
<evidence type="ECO:0000313" key="5">
    <source>
        <dbReference type="RefSeq" id="XP_019639650.1"/>
    </source>
</evidence>